<dbReference type="EMBL" id="KZ820218">
    <property type="protein sequence ID" value="PWN48361.1"/>
    <property type="molecule type" value="Genomic_DNA"/>
</dbReference>
<gene>
    <name evidence="1" type="ORF">IE53DRAFT_389447</name>
</gene>
<proteinExistence type="predicted"/>
<dbReference type="Proteomes" id="UP000245626">
    <property type="component" value="Unassembled WGS sequence"/>
</dbReference>
<accession>A0ACD0NRB4</accession>
<keyword evidence="2" id="KW-1185">Reference proteome</keyword>
<organism evidence="1 2">
    <name type="scientific">Violaceomyces palustris</name>
    <dbReference type="NCBI Taxonomy" id="1673888"/>
    <lineage>
        <taxon>Eukaryota</taxon>
        <taxon>Fungi</taxon>
        <taxon>Dikarya</taxon>
        <taxon>Basidiomycota</taxon>
        <taxon>Ustilaginomycotina</taxon>
        <taxon>Ustilaginomycetes</taxon>
        <taxon>Violaceomycetales</taxon>
        <taxon>Violaceomycetaceae</taxon>
        <taxon>Violaceomyces</taxon>
    </lineage>
</organism>
<name>A0ACD0NRB4_9BASI</name>
<reference evidence="1 2" key="1">
    <citation type="journal article" date="2018" name="Mol. Biol. Evol.">
        <title>Broad Genomic Sampling Reveals a Smut Pathogenic Ancestry of the Fungal Clade Ustilaginomycotina.</title>
        <authorList>
            <person name="Kijpornyongpan T."/>
            <person name="Mondo S.J."/>
            <person name="Barry K."/>
            <person name="Sandor L."/>
            <person name="Lee J."/>
            <person name="Lipzen A."/>
            <person name="Pangilinan J."/>
            <person name="LaButti K."/>
            <person name="Hainaut M."/>
            <person name="Henrissat B."/>
            <person name="Grigoriev I.V."/>
            <person name="Spatafora J.W."/>
            <person name="Aime M.C."/>
        </authorList>
    </citation>
    <scope>NUCLEOTIDE SEQUENCE [LARGE SCALE GENOMIC DNA]</scope>
    <source>
        <strain evidence="1 2">SA 807</strain>
    </source>
</reference>
<evidence type="ECO:0000313" key="1">
    <source>
        <dbReference type="EMBL" id="PWN48361.1"/>
    </source>
</evidence>
<evidence type="ECO:0000313" key="2">
    <source>
        <dbReference type="Proteomes" id="UP000245626"/>
    </source>
</evidence>
<protein>
    <submittedName>
        <fullName evidence="1">T-complex protein 1</fullName>
    </submittedName>
</protein>
<sequence length="558" mass="60759">MAGQQPVFVMNTGPERQQGRKAQISNITAAKTVADVIRTCLGPKAMLKMILDPMGGILLTNDGNAILREIEVAHPAAKSMIELSRTQDEEVGDGTTSVIILAGEILAQSLPQLERGIHPVVIISAFKKALAKALDIVESISIPVNVNNDDEMLALIKTSIGTKFVSRWSDQMCRLALKAVRTVATIDSSSTSSDPSKTVDIKRYARVEKIPGGEIESSRVLDGVMLNKDVTHPKMRRRIENPRIMLLDCPLEYKKGESQTNIEITKEEDWNRILQIEEEQIKLICDKIVEFKPDLVFTEKGVSDLAQHFLLKHNITCIRRVRKSDNNRIAKATGATIVNRVEDLRESDIGTRCGLFHIEKLGDEYFTFLEKCSEPKACTILLRGPSKDIINEIDRNLADAMSVARNVVFNPSLAPGGGATEMAIALGLSEFAREMEGVEVGPIRAVADAMEVIPRTLIQNCGGNAIKVLTTLRAKHANGEHSYGVDGDTGKVVEMKEYGLYESAAVKIQTLKTAIESASLLLRVDDVVSARRGRQPGGGAAPGAQAQGGGGEMDMPAM</sequence>